<evidence type="ECO:0008006" key="4">
    <source>
        <dbReference type="Google" id="ProtNLM"/>
    </source>
</evidence>
<accession>A0ABX0T4I8</accession>
<keyword evidence="1" id="KW-1133">Transmembrane helix</keyword>
<keyword evidence="1" id="KW-0472">Membrane</keyword>
<dbReference type="RefSeq" id="WP_166779134.1">
    <property type="nucleotide sequence ID" value="NZ_JAAOYO010000001.1"/>
</dbReference>
<name>A0ABX0T4I8_9MICO</name>
<dbReference type="Proteomes" id="UP001318300">
    <property type="component" value="Unassembled WGS sequence"/>
</dbReference>
<protein>
    <recommendedName>
        <fullName evidence="4">MotA/TolQ/ExbB proton channel domain-containing protein</fullName>
    </recommendedName>
</protein>
<keyword evidence="1" id="KW-0812">Transmembrane</keyword>
<comment type="caution">
    <text evidence="2">The sequence shown here is derived from an EMBL/GenBank/DDBJ whole genome shotgun (WGS) entry which is preliminary data.</text>
</comment>
<dbReference type="EMBL" id="JAAOYO010000001">
    <property type="protein sequence ID" value="NII40019.1"/>
    <property type="molecule type" value="Genomic_DNA"/>
</dbReference>
<sequence length="93" mass="9842">MDNGWRGALAAITIIMFAGAIGTGVSALVVFSKTGGDIATIAANVQTIVWMSSISRTLLIGAFSTLVTWLAVSTVVREHQKDREHATRLANRG</sequence>
<evidence type="ECO:0000313" key="2">
    <source>
        <dbReference type="EMBL" id="NII40019.1"/>
    </source>
</evidence>
<feature type="transmembrane region" description="Helical" evidence="1">
    <location>
        <begin position="7"/>
        <end position="31"/>
    </location>
</feature>
<evidence type="ECO:0000313" key="3">
    <source>
        <dbReference type="Proteomes" id="UP001318300"/>
    </source>
</evidence>
<organism evidence="2 3">
    <name type="scientific">Curtobacterium salicis</name>
    <dbReference type="NCBI Taxonomy" id="1779862"/>
    <lineage>
        <taxon>Bacteria</taxon>
        <taxon>Bacillati</taxon>
        <taxon>Actinomycetota</taxon>
        <taxon>Actinomycetes</taxon>
        <taxon>Micrococcales</taxon>
        <taxon>Microbacteriaceae</taxon>
        <taxon>Curtobacterium</taxon>
    </lineage>
</organism>
<evidence type="ECO:0000256" key="1">
    <source>
        <dbReference type="SAM" id="Phobius"/>
    </source>
</evidence>
<feature type="transmembrane region" description="Helical" evidence="1">
    <location>
        <begin position="58"/>
        <end position="76"/>
    </location>
</feature>
<reference evidence="2 3" key="1">
    <citation type="submission" date="2020-03" db="EMBL/GenBank/DDBJ databases">
        <title>Above-ground endophytic microbial communities from plants in different locations in the United States.</title>
        <authorList>
            <person name="Frank C."/>
        </authorList>
    </citation>
    <scope>NUCLEOTIDE SEQUENCE [LARGE SCALE GENOMIC DNA]</scope>
    <source>
        <strain evidence="2 3">WW7</strain>
    </source>
</reference>
<keyword evidence="3" id="KW-1185">Reference proteome</keyword>
<gene>
    <name evidence="2" type="ORF">E9228_000638</name>
</gene>
<proteinExistence type="predicted"/>